<dbReference type="PANTHER" id="PTHR45835:SF99">
    <property type="entry name" value="CHROMO DOMAIN-CONTAINING PROTEIN-RELATED"/>
    <property type="match status" value="1"/>
</dbReference>
<name>A0A699HWF7_TANCI</name>
<reference evidence="1" key="1">
    <citation type="journal article" date="2019" name="Sci. Rep.">
        <title>Draft genome of Tanacetum cinerariifolium, the natural source of mosquito coil.</title>
        <authorList>
            <person name="Yamashiro T."/>
            <person name="Shiraishi A."/>
            <person name="Satake H."/>
            <person name="Nakayama K."/>
        </authorList>
    </citation>
    <scope>NUCLEOTIDE SEQUENCE</scope>
</reference>
<evidence type="ECO:0000313" key="1">
    <source>
        <dbReference type="EMBL" id="GEY57758.1"/>
    </source>
</evidence>
<comment type="caution">
    <text evidence="1">The sequence shown here is derived from an EMBL/GenBank/DDBJ whole genome shotgun (WGS) entry which is preliminary data.</text>
</comment>
<dbReference type="SUPFAM" id="SSF53098">
    <property type="entry name" value="Ribonuclease H-like"/>
    <property type="match status" value="1"/>
</dbReference>
<dbReference type="EMBL" id="BKCJ010190445">
    <property type="protein sequence ID" value="GEY57758.1"/>
    <property type="molecule type" value="Genomic_DNA"/>
</dbReference>
<dbReference type="InterPro" id="IPR012337">
    <property type="entry name" value="RNaseH-like_sf"/>
</dbReference>
<accession>A0A699HWF7</accession>
<organism evidence="1">
    <name type="scientific">Tanacetum cinerariifolium</name>
    <name type="common">Dalmatian daisy</name>
    <name type="synonym">Chrysanthemum cinerariifolium</name>
    <dbReference type="NCBI Taxonomy" id="118510"/>
    <lineage>
        <taxon>Eukaryota</taxon>
        <taxon>Viridiplantae</taxon>
        <taxon>Streptophyta</taxon>
        <taxon>Embryophyta</taxon>
        <taxon>Tracheophyta</taxon>
        <taxon>Spermatophyta</taxon>
        <taxon>Magnoliopsida</taxon>
        <taxon>eudicotyledons</taxon>
        <taxon>Gunneridae</taxon>
        <taxon>Pentapetalae</taxon>
        <taxon>asterids</taxon>
        <taxon>campanulids</taxon>
        <taxon>Asterales</taxon>
        <taxon>Asteraceae</taxon>
        <taxon>Asteroideae</taxon>
        <taxon>Anthemideae</taxon>
        <taxon>Anthemidinae</taxon>
        <taxon>Tanacetum</taxon>
    </lineage>
</organism>
<gene>
    <name evidence="1" type="ORF">Tci_429732</name>
</gene>
<sequence length="380" mass="42761">MDFVLGLPRTQWGVDYVFVVVDKFFKMEHFIPYKKTSDAAHIARLFFQQVDVSLAQARFAYNSVVHSSTGFSPFEVVYKTSPKHMVDLVDLSGKKNIQANKMVKEVQATHEVVRASITEANAKYKIATDKHRWKKLFQVGDECTRHVRETITITSTQNTDGIVHVEETLVSIRNGHAGIVQVEEVEEKLVRIILGPAGIVQLAKIRKQSDILKGGDDSVLSTQEYMKQVVKDVGEDKDFNSGLWVGATEYVKTNGGIVSGSIGDIKTFLKNGKLEEVVAIIKSCSLNALGDLKLTVKDLSSTLHVKLVEEKEMADLELHVCGNVIDQDDLYKFDEETLDLVLEEEAMESRAHEERLKKCRQQKEEDAEHERQLLGFHGTI</sequence>
<dbReference type="PANTHER" id="PTHR45835">
    <property type="entry name" value="YALI0A06105P"/>
    <property type="match status" value="1"/>
</dbReference>
<dbReference type="GO" id="GO:0003676">
    <property type="term" value="F:nucleic acid binding"/>
    <property type="evidence" value="ECO:0007669"/>
    <property type="project" value="InterPro"/>
</dbReference>
<proteinExistence type="predicted"/>
<dbReference type="AlphaFoldDB" id="A0A699HWF7"/>
<dbReference type="InterPro" id="IPR036397">
    <property type="entry name" value="RNaseH_sf"/>
</dbReference>
<dbReference type="Gene3D" id="3.30.420.10">
    <property type="entry name" value="Ribonuclease H-like superfamily/Ribonuclease H"/>
    <property type="match status" value="1"/>
</dbReference>
<protein>
    <submittedName>
        <fullName evidence="1">Transposon Ty3-I Gag-Pol polyprotein</fullName>
    </submittedName>
</protein>